<sequence length="286" mass="31592">MKDRNIALITGANGKTGSRVAAKLTQLQYPVRLAGRTKSGNWEGTDYVYFDWYDESTHTQALMNVDKVYLVVPVLDVNPAKVMIPFIERALREGVQRFVLLGSASVPEDGPVFGPVHQALRRLAPEWAVLQPSYFMENFTEGQHVETIKNNKAIYSATQNGRIGFVSADDIAEVGVRALIDDKPHNTAHVITGPQTLTYNEVAEIIGKSTVQPIQHISLSDEELKAGMVRAGMPEEYADMLAGLDRRIRANGSEDQVTDTVKLVTGRCPVSFEQFVLSQGNSWKTS</sequence>
<dbReference type="InterPro" id="IPR051604">
    <property type="entry name" value="Ergot_Alk_Oxidoreductase"/>
</dbReference>
<reference evidence="2 3" key="1">
    <citation type="submission" date="2018-06" db="EMBL/GenBank/DDBJ databases">
        <authorList>
            <consortium name="Pathogen Informatics"/>
            <person name="Doyle S."/>
        </authorList>
    </citation>
    <scope>NUCLEOTIDE SEQUENCE [LARGE SCALE GENOMIC DNA]</scope>
    <source>
        <strain evidence="2 3">NCTC10343</strain>
    </source>
</reference>
<accession>A0A378XZR7</accession>
<dbReference type="GO" id="GO:0016491">
    <property type="term" value="F:oxidoreductase activity"/>
    <property type="evidence" value="ECO:0007669"/>
    <property type="project" value="UniProtKB-KW"/>
</dbReference>
<protein>
    <submittedName>
        <fullName evidence="2">Prestalk A differentiation protein A</fullName>
        <ecNumber evidence="2">1.7.-.-</ecNumber>
    </submittedName>
</protein>
<dbReference type="Proteomes" id="UP000254400">
    <property type="component" value="Unassembled WGS sequence"/>
</dbReference>
<evidence type="ECO:0000313" key="3">
    <source>
        <dbReference type="Proteomes" id="UP000254400"/>
    </source>
</evidence>
<organism evidence="2 3">
    <name type="scientific">Paenibacillus polymyxa</name>
    <name type="common">Bacillus polymyxa</name>
    <dbReference type="NCBI Taxonomy" id="1406"/>
    <lineage>
        <taxon>Bacteria</taxon>
        <taxon>Bacillati</taxon>
        <taxon>Bacillota</taxon>
        <taxon>Bacilli</taxon>
        <taxon>Bacillales</taxon>
        <taxon>Paenibacillaceae</taxon>
        <taxon>Paenibacillus</taxon>
    </lineage>
</organism>
<feature type="domain" description="NmrA-like" evidence="1">
    <location>
        <begin position="8"/>
        <end position="244"/>
    </location>
</feature>
<dbReference type="SUPFAM" id="SSF51735">
    <property type="entry name" value="NAD(P)-binding Rossmann-fold domains"/>
    <property type="match status" value="1"/>
</dbReference>
<dbReference type="EMBL" id="UGSC01000001">
    <property type="protein sequence ID" value="SUA69597.1"/>
    <property type="molecule type" value="Genomic_DNA"/>
</dbReference>
<evidence type="ECO:0000313" key="2">
    <source>
        <dbReference type="EMBL" id="SUA69597.1"/>
    </source>
</evidence>
<dbReference type="AlphaFoldDB" id="A0A378XZR7"/>
<dbReference type="GeneID" id="93345856"/>
<gene>
    <name evidence="2" type="primary">yesF</name>
    <name evidence="2" type="ORF">NCTC10343_02459</name>
</gene>
<keyword evidence="2" id="KW-0560">Oxidoreductase</keyword>
<name>A0A378XZR7_PAEPO</name>
<dbReference type="PANTHER" id="PTHR43162:SF1">
    <property type="entry name" value="PRESTALK A DIFFERENTIATION PROTEIN A"/>
    <property type="match status" value="1"/>
</dbReference>
<dbReference type="Gene3D" id="3.90.25.10">
    <property type="entry name" value="UDP-galactose 4-epimerase, domain 1"/>
    <property type="match status" value="1"/>
</dbReference>
<dbReference type="RefSeq" id="WP_019687161.1">
    <property type="nucleotide sequence ID" value="NZ_CP036496.1"/>
</dbReference>
<dbReference type="PANTHER" id="PTHR43162">
    <property type="match status" value="1"/>
</dbReference>
<dbReference type="InterPro" id="IPR008030">
    <property type="entry name" value="NmrA-like"/>
</dbReference>
<evidence type="ECO:0000259" key="1">
    <source>
        <dbReference type="Pfam" id="PF05368"/>
    </source>
</evidence>
<dbReference type="Pfam" id="PF05368">
    <property type="entry name" value="NmrA"/>
    <property type="match status" value="1"/>
</dbReference>
<proteinExistence type="predicted"/>
<dbReference type="EC" id="1.7.-.-" evidence="2"/>
<dbReference type="InterPro" id="IPR036291">
    <property type="entry name" value="NAD(P)-bd_dom_sf"/>
</dbReference>
<dbReference type="Gene3D" id="3.40.50.720">
    <property type="entry name" value="NAD(P)-binding Rossmann-like Domain"/>
    <property type="match status" value="1"/>
</dbReference>